<accession>A0AAV4C428</accession>
<dbReference type="EMBL" id="BLXT01005793">
    <property type="protein sequence ID" value="GFO26163.1"/>
    <property type="molecule type" value="Genomic_DNA"/>
</dbReference>
<protein>
    <submittedName>
        <fullName evidence="1">Uncharacterized protein</fullName>
    </submittedName>
</protein>
<evidence type="ECO:0000313" key="1">
    <source>
        <dbReference type="EMBL" id="GFO26163.1"/>
    </source>
</evidence>
<organism evidence="1 2">
    <name type="scientific">Plakobranchus ocellatus</name>
    <dbReference type="NCBI Taxonomy" id="259542"/>
    <lineage>
        <taxon>Eukaryota</taxon>
        <taxon>Metazoa</taxon>
        <taxon>Spiralia</taxon>
        <taxon>Lophotrochozoa</taxon>
        <taxon>Mollusca</taxon>
        <taxon>Gastropoda</taxon>
        <taxon>Heterobranchia</taxon>
        <taxon>Euthyneura</taxon>
        <taxon>Panpulmonata</taxon>
        <taxon>Sacoglossa</taxon>
        <taxon>Placobranchoidea</taxon>
        <taxon>Plakobranchidae</taxon>
        <taxon>Plakobranchus</taxon>
    </lineage>
</organism>
<sequence length="72" mass="8300">MLCQFQSLTGLEKEKFLEDRVGLSMAQWLTNWYLQRPFSRVFLPVTNSTFEEGLEAWDHLVEGGQFSPATST</sequence>
<gene>
    <name evidence="1" type="ORF">PoB_005266800</name>
</gene>
<name>A0AAV4C428_9GAST</name>
<evidence type="ECO:0000313" key="2">
    <source>
        <dbReference type="Proteomes" id="UP000735302"/>
    </source>
</evidence>
<dbReference type="AlphaFoldDB" id="A0AAV4C428"/>
<dbReference type="Proteomes" id="UP000735302">
    <property type="component" value="Unassembled WGS sequence"/>
</dbReference>
<reference evidence="1 2" key="1">
    <citation type="journal article" date="2021" name="Elife">
        <title>Chloroplast acquisition without the gene transfer in kleptoplastic sea slugs, Plakobranchus ocellatus.</title>
        <authorList>
            <person name="Maeda T."/>
            <person name="Takahashi S."/>
            <person name="Yoshida T."/>
            <person name="Shimamura S."/>
            <person name="Takaki Y."/>
            <person name="Nagai Y."/>
            <person name="Toyoda A."/>
            <person name="Suzuki Y."/>
            <person name="Arimoto A."/>
            <person name="Ishii H."/>
            <person name="Satoh N."/>
            <person name="Nishiyama T."/>
            <person name="Hasebe M."/>
            <person name="Maruyama T."/>
            <person name="Minagawa J."/>
            <person name="Obokata J."/>
            <person name="Shigenobu S."/>
        </authorList>
    </citation>
    <scope>NUCLEOTIDE SEQUENCE [LARGE SCALE GENOMIC DNA]</scope>
</reference>
<comment type="caution">
    <text evidence="1">The sequence shown here is derived from an EMBL/GenBank/DDBJ whole genome shotgun (WGS) entry which is preliminary data.</text>
</comment>
<keyword evidence="2" id="KW-1185">Reference proteome</keyword>
<proteinExistence type="predicted"/>